<sequence>MNVAERHRFILSLLTDRNRASVAELARSAKASEMTIRRDLEVLESRGALRRVHGGAVSALLSGVEPPYAVRAMVGGESKAKLAKVVVELLNDGETVALDTGTTAVAIAQAMAGRRLTVTPLSLHATYPLTENEGIRLLLPGGQVRPGELAFYGETALRTFEDLRYDTFILGCCGLDAANGATAYSLDDVHVKRVAARSARRTIVAATAEKLGRVALGRICSVEQISLVVTDAPQGAPAIEELRAAGVDIIHV</sequence>
<dbReference type="InterPro" id="IPR037171">
    <property type="entry name" value="NagB/RpiA_transferase-like"/>
</dbReference>
<dbReference type="PROSITE" id="PS51000">
    <property type="entry name" value="HTH_DEOR_2"/>
    <property type="match status" value="1"/>
</dbReference>
<evidence type="ECO:0000256" key="1">
    <source>
        <dbReference type="ARBA" id="ARBA00021390"/>
    </source>
</evidence>
<feature type="domain" description="HTH deoR-type" evidence="7">
    <location>
        <begin position="3"/>
        <end position="58"/>
    </location>
</feature>
<dbReference type="InterPro" id="IPR036388">
    <property type="entry name" value="WH-like_DNA-bd_sf"/>
</dbReference>
<reference evidence="8 9" key="1">
    <citation type="submission" date="2019-04" db="EMBL/GenBank/DDBJ databases">
        <title>Streptomyces piniterrae sp. nov., a heliquinomycin-producing actinomycete isolated from rhizosphere soil of Pinus yunnanensis.</title>
        <authorList>
            <person name="Zhuang X."/>
            <person name="Zhao J."/>
        </authorList>
    </citation>
    <scope>NUCLEOTIDE SEQUENCE [LARGE SCALE GENOMIC DNA]</scope>
    <source>
        <strain evidence="9">jys28</strain>
    </source>
</reference>
<dbReference type="Gene3D" id="1.10.10.10">
    <property type="entry name" value="Winged helix-like DNA-binding domain superfamily/Winged helix DNA-binding domain"/>
    <property type="match status" value="1"/>
</dbReference>
<evidence type="ECO:0000256" key="6">
    <source>
        <dbReference type="ARBA" id="ARBA00024937"/>
    </source>
</evidence>
<evidence type="ECO:0000256" key="3">
    <source>
        <dbReference type="ARBA" id="ARBA00023015"/>
    </source>
</evidence>
<dbReference type="PANTHER" id="PTHR30363:SF4">
    <property type="entry name" value="GLYCEROL-3-PHOSPHATE REGULON REPRESSOR"/>
    <property type="match status" value="1"/>
</dbReference>
<dbReference type="Gene3D" id="3.40.50.1360">
    <property type="match status" value="1"/>
</dbReference>
<organism evidence="8 9">
    <name type="scientific">Streptomyces piniterrae</name>
    <dbReference type="NCBI Taxonomy" id="2571125"/>
    <lineage>
        <taxon>Bacteria</taxon>
        <taxon>Bacillati</taxon>
        <taxon>Actinomycetota</taxon>
        <taxon>Actinomycetes</taxon>
        <taxon>Kitasatosporales</taxon>
        <taxon>Streptomycetaceae</taxon>
        <taxon>Streptomyces</taxon>
    </lineage>
</organism>
<proteinExistence type="predicted"/>
<dbReference type="InterPro" id="IPR018356">
    <property type="entry name" value="Tscrpt_reg_HTH_DeoR_CS"/>
</dbReference>
<dbReference type="SUPFAM" id="SSF100950">
    <property type="entry name" value="NagB/RpiA/CoA transferase-like"/>
    <property type="match status" value="1"/>
</dbReference>
<dbReference type="InterPro" id="IPR050313">
    <property type="entry name" value="Carb_Metab_HTH_regulators"/>
</dbReference>
<keyword evidence="2" id="KW-0678">Repressor</keyword>
<protein>
    <recommendedName>
        <fullName evidence="1">Lactose phosphotransferase system repressor</fullName>
    </recommendedName>
</protein>
<dbReference type="InterPro" id="IPR014036">
    <property type="entry name" value="DeoR-like_C"/>
</dbReference>
<keyword evidence="3" id="KW-0805">Transcription regulation</keyword>
<dbReference type="AlphaFoldDB" id="A0A4U0NS11"/>
<keyword evidence="4" id="KW-0238">DNA-binding</keyword>
<dbReference type="Pfam" id="PF08220">
    <property type="entry name" value="HTH_DeoR"/>
    <property type="match status" value="1"/>
</dbReference>
<dbReference type="SMART" id="SM01134">
    <property type="entry name" value="DeoRC"/>
    <property type="match status" value="1"/>
</dbReference>
<dbReference type="Pfam" id="PF00455">
    <property type="entry name" value="DeoRC"/>
    <property type="match status" value="1"/>
</dbReference>
<dbReference type="InterPro" id="IPR036390">
    <property type="entry name" value="WH_DNA-bd_sf"/>
</dbReference>
<evidence type="ECO:0000259" key="7">
    <source>
        <dbReference type="PROSITE" id="PS51000"/>
    </source>
</evidence>
<evidence type="ECO:0000313" key="8">
    <source>
        <dbReference type="EMBL" id="TJZ57389.1"/>
    </source>
</evidence>
<evidence type="ECO:0000313" key="9">
    <source>
        <dbReference type="Proteomes" id="UP000308697"/>
    </source>
</evidence>
<evidence type="ECO:0000256" key="4">
    <source>
        <dbReference type="ARBA" id="ARBA00023125"/>
    </source>
</evidence>
<gene>
    <name evidence="8" type="ORF">FCH28_08180</name>
</gene>
<dbReference type="RefSeq" id="WP_136739007.1">
    <property type="nucleotide sequence ID" value="NZ_SUMB01000002.1"/>
</dbReference>
<accession>A0A4U0NS11</accession>
<dbReference type="Proteomes" id="UP000308697">
    <property type="component" value="Unassembled WGS sequence"/>
</dbReference>
<dbReference type="PANTHER" id="PTHR30363">
    <property type="entry name" value="HTH-TYPE TRANSCRIPTIONAL REGULATOR SRLR-RELATED"/>
    <property type="match status" value="1"/>
</dbReference>
<dbReference type="OrthoDB" id="7688673at2"/>
<dbReference type="SMART" id="SM00420">
    <property type="entry name" value="HTH_DEOR"/>
    <property type="match status" value="1"/>
</dbReference>
<dbReference type="SUPFAM" id="SSF46785">
    <property type="entry name" value="Winged helix' DNA-binding domain"/>
    <property type="match status" value="1"/>
</dbReference>
<dbReference type="PROSITE" id="PS00894">
    <property type="entry name" value="HTH_DEOR_1"/>
    <property type="match status" value="1"/>
</dbReference>
<keyword evidence="9" id="KW-1185">Reference proteome</keyword>
<dbReference type="InterPro" id="IPR001034">
    <property type="entry name" value="DeoR_HTH"/>
</dbReference>
<comment type="caution">
    <text evidence="8">The sequence shown here is derived from an EMBL/GenBank/DDBJ whole genome shotgun (WGS) entry which is preliminary data.</text>
</comment>
<keyword evidence="5" id="KW-0804">Transcription</keyword>
<dbReference type="PRINTS" id="PR00037">
    <property type="entry name" value="HTHLACR"/>
</dbReference>
<dbReference type="EMBL" id="SUMB01000002">
    <property type="protein sequence ID" value="TJZ57389.1"/>
    <property type="molecule type" value="Genomic_DNA"/>
</dbReference>
<name>A0A4U0NS11_9ACTN</name>
<evidence type="ECO:0000256" key="2">
    <source>
        <dbReference type="ARBA" id="ARBA00022491"/>
    </source>
</evidence>
<dbReference type="GO" id="GO:0003700">
    <property type="term" value="F:DNA-binding transcription factor activity"/>
    <property type="evidence" value="ECO:0007669"/>
    <property type="project" value="InterPro"/>
</dbReference>
<evidence type="ECO:0000256" key="5">
    <source>
        <dbReference type="ARBA" id="ARBA00023163"/>
    </source>
</evidence>
<dbReference type="GO" id="GO:0003677">
    <property type="term" value="F:DNA binding"/>
    <property type="evidence" value="ECO:0007669"/>
    <property type="project" value="UniProtKB-KW"/>
</dbReference>
<comment type="function">
    <text evidence="6">Repressor of the lactose catabolism operon. Galactose-6-phosphate is the inducer.</text>
</comment>